<evidence type="ECO:0000256" key="2">
    <source>
        <dbReference type="ARBA" id="ARBA00004604"/>
    </source>
</evidence>
<keyword evidence="6" id="KW-0175">Coiled coil</keyword>
<dbReference type="GO" id="GO:0005730">
    <property type="term" value="C:nucleolus"/>
    <property type="evidence" value="ECO:0007669"/>
    <property type="project" value="UniProtKB-SubCell"/>
</dbReference>
<keyword evidence="7 8" id="KW-0539">Nucleus</keyword>
<dbReference type="InParanoid" id="A0A316VWT1"/>
<dbReference type="Proteomes" id="UP000245783">
    <property type="component" value="Unassembled WGS sequence"/>
</dbReference>
<feature type="compositionally biased region" description="Basic residues" evidence="9">
    <location>
        <begin position="101"/>
        <end position="120"/>
    </location>
</feature>
<dbReference type="OrthoDB" id="277961at2759"/>
<dbReference type="EMBL" id="KZ819386">
    <property type="protein sequence ID" value="PWN41909.1"/>
    <property type="molecule type" value="Genomic_DNA"/>
</dbReference>
<feature type="region of interest" description="Disordered" evidence="9">
    <location>
        <begin position="95"/>
        <end position="120"/>
    </location>
</feature>
<keyword evidence="11" id="KW-1185">Reference proteome</keyword>
<evidence type="ECO:0000256" key="9">
    <source>
        <dbReference type="SAM" id="MobiDB-lite"/>
    </source>
</evidence>
<dbReference type="GO" id="GO:0006364">
    <property type="term" value="P:rRNA processing"/>
    <property type="evidence" value="ECO:0007669"/>
    <property type="project" value="UniProtKB-UniRule"/>
</dbReference>
<reference evidence="10 11" key="1">
    <citation type="journal article" date="2018" name="Mol. Biol. Evol.">
        <title>Broad Genomic Sampling Reveals a Smut Pathogenic Ancestry of the Fungal Clade Ustilaginomycotina.</title>
        <authorList>
            <person name="Kijpornyongpan T."/>
            <person name="Mondo S.J."/>
            <person name="Barry K."/>
            <person name="Sandor L."/>
            <person name="Lee J."/>
            <person name="Lipzen A."/>
            <person name="Pangilinan J."/>
            <person name="LaButti K."/>
            <person name="Hainaut M."/>
            <person name="Henrissat B."/>
            <person name="Grigoriev I.V."/>
            <person name="Spatafora J.W."/>
            <person name="Aime M.C."/>
        </authorList>
    </citation>
    <scope>NUCLEOTIDE SEQUENCE [LARGE SCALE GENOMIC DNA]</scope>
    <source>
        <strain evidence="10 11">MCA 4658</strain>
    </source>
</reference>
<evidence type="ECO:0000256" key="6">
    <source>
        <dbReference type="ARBA" id="ARBA00023054"/>
    </source>
</evidence>
<evidence type="ECO:0000313" key="11">
    <source>
        <dbReference type="Proteomes" id="UP000245783"/>
    </source>
</evidence>
<evidence type="ECO:0000256" key="8">
    <source>
        <dbReference type="RuleBase" id="RU363084"/>
    </source>
</evidence>
<gene>
    <name evidence="10" type="ORF">IE81DRAFT_324088</name>
</gene>
<dbReference type="AlphaFoldDB" id="A0A316VWT1"/>
<proteinExistence type="inferred from homology"/>
<accession>A0A316VWT1</accession>
<evidence type="ECO:0000256" key="7">
    <source>
        <dbReference type="ARBA" id="ARBA00023242"/>
    </source>
</evidence>
<name>A0A316VWT1_9BASI</name>
<organism evidence="10 11">
    <name type="scientific">Ceraceosorus guamensis</name>
    <dbReference type="NCBI Taxonomy" id="1522189"/>
    <lineage>
        <taxon>Eukaryota</taxon>
        <taxon>Fungi</taxon>
        <taxon>Dikarya</taxon>
        <taxon>Basidiomycota</taxon>
        <taxon>Ustilaginomycotina</taxon>
        <taxon>Exobasidiomycetes</taxon>
        <taxon>Ceraceosorales</taxon>
        <taxon>Ceraceosoraceae</taxon>
        <taxon>Ceraceosorus</taxon>
    </lineage>
</organism>
<dbReference type="GeneID" id="37036009"/>
<feature type="compositionally biased region" description="Low complexity" evidence="9">
    <location>
        <begin position="10"/>
        <end position="33"/>
    </location>
</feature>
<sequence length="120" mass="13555">MSLSASQAIPVAGPSVASSAPASSSTRAPTRSSHNIAGKKRCTPWDLKMEQRRKQQEVKDMERRMKEEVENARAAKGQAIRERRQKAAEKARLETMATRMSQKKLDRKRRRLGITKKVSH</sequence>
<comment type="similarity">
    <text evidence="3 8">Belongs to the CGR1 family.</text>
</comment>
<protein>
    <recommendedName>
        <fullName evidence="8">rRNA-processing protein</fullName>
    </recommendedName>
</protein>
<evidence type="ECO:0000256" key="5">
    <source>
        <dbReference type="ARBA" id="ARBA00022552"/>
    </source>
</evidence>
<evidence type="ECO:0000256" key="3">
    <source>
        <dbReference type="ARBA" id="ARBA00007869"/>
    </source>
</evidence>
<keyword evidence="4 8" id="KW-0690">Ribosome biogenesis</keyword>
<keyword evidence="5 8" id="KW-0698">rRNA processing</keyword>
<comment type="function">
    <text evidence="1 8">Involved in nucleolar integrity and required for processing of the pre-rRNA for the 60S ribosome subunit.</text>
</comment>
<dbReference type="InterPro" id="IPR005579">
    <property type="entry name" value="Cgr1-like"/>
</dbReference>
<feature type="region of interest" description="Disordered" evidence="9">
    <location>
        <begin position="1"/>
        <end position="52"/>
    </location>
</feature>
<comment type="subcellular location">
    <subcellularLocation>
        <location evidence="2 8">Nucleus</location>
        <location evidence="2 8">Nucleolus</location>
    </subcellularLocation>
</comment>
<dbReference type="Pfam" id="PF03879">
    <property type="entry name" value="Cgr1"/>
    <property type="match status" value="1"/>
</dbReference>
<dbReference type="FunCoup" id="A0A316VWT1">
    <property type="interactions" value="4"/>
</dbReference>
<evidence type="ECO:0000256" key="1">
    <source>
        <dbReference type="ARBA" id="ARBA00004090"/>
    </source>
</evidence>
<evidence type="ECO:0000256" key="4">
    <source>
        <dbReference type="ARBA" id="ARBA00022517"/>
    </source>
</evidence>
<dbReference type="RefSeq" id="XP_025369069.1">
    <property type="nucleotide sequence ID" value="XM_025514139.1"/>
</dbReference>
<evidence type="ECO:0000313" key="10">
    <source>
        <dbReference type="EMBL" id="PWN41909.1"/>
    </source>
</evidence>